<feature type="domain" description="Glycosyl hydrolase family 13 catalytic" evidence="4">
    <location>
        <begin position="17"/>
        <end position="429"/>
    </location>
</feature>
<dbReference type="Pfam" id="PF00128">
    <property type="entry name" value="Alpha-amylase"/>
    <property type="match status" value="1"/>
</dbReference>
<evidence type="ECO:0000313" key="6">
    <source>
        <dbReference type="Proteomes" id="UP000008922"/>
    </source>
</evidence>
<keyword evidence="2 5" id="KW-0378">Hydrolase</keyword>
<reference evidence="5 6" key="1">
    <citation type="submission" date="2010-12" db="EMBL/GenBank/DDBJ databases">
        <title>Whole genome sequence of Anaerolinea thermophila UNI-1.</title>
        <authorList>
            <person name="Narita-Yamada S."/>
            <person name="Kishi E."/>
            <person name="Watanabe Y."/>
            <person name="Takasaki K."/>
            <person name="Ankai A."/>
            <person name="Oguchi A."/>
            <person name="Fukui S."/>
            <person name="Takahashi M."/>
            <person name="Yashiro I."/>
            <person name="Hosoyama A."/>
            <person name="Sekiguchi Y."/>
            <person name="Hanada S."/>
            <person name="Fujita N."/>
        </authorList>
    </citation>
    <scope>NUCLEOTIDE SEQUENCE [LARGE SCALE GENOMIC DNA]</scope>
    <source>
        <strain evidence="6">DSM 14523 / JCM 11388 / NBRC 100420 / UNI-1</strain>
    </source>
</reference>
<dbReference type="EC" id="3.2.1.-" evidence="5"/>
<dbReference type="InterPro" id="IPR006047">
    <property type="entry name" value="GH13_cat_dom"/>
</dbReference>
<evidence type="ECO:0000256" key="1">
    <source>
        <dbReference type="ARBA" id="ARBA00008061"/>
    </source>
</evidence>
<dbReference type="GO" id="GO:0009313">
    <property type="term" value="P:oligosaccharide catabolic process"/>
    <property type="evidence" value="ECO:0007669"/>
    <property type="project" value="TreeGrafter"/>
</dbReference>
<dbReference type="InterPro" id="IPR045857">
    <property type="entry name" value="O16G_dom_2"/>
</dbReference>
<dbReference type="RefSeq" id="WP_013560028.1">
    <property type="nucleotide sequence ID" value="NC_014960.1"/>
</dbReference>
<dbReference type="EMBL" id="AP012029">
    <property type="protein sequence ID" value="BAJ63648.1"/>
    <property type="molecule type" value="Genomic_DNA"/>
</dbReference>
<evidence type="ECO:0000256" key="2">
    <source>
        <dbReference type="ARBA" id="ARBA00022801"/>
    </source>
</evidence>
<dbReference type="FunFam" id="3.90.400.10:FF:000002">
    <property type="entry name" value="Sucrose isomerase"/>
    <property type="match status" value="1"/>
</dbReference>
<dbReference type="InterPro" id="IPR017853">
    <property type="entry name" value="GH"/>
</dbReference>
<dbReference type="PANTHER" id="PTHR10357">
    <property type="entry name" value="ALPHA-AMYLASE FAMILY MEMBER"/>
    <property type="match status" value="1"/>
</dbReference>
<dbReference type="AlphaFoldDB" id="E8N5D4"/>
<dbReference type="SUPFAM" id="SSF51011">
    <property type="entry name" value="Glycosyl hydrolase domain"/>
    <property type="match status" value="1"/>
</dbReference>
<dbReference type="InParanoid" id="E8N5D4"/>
<proteinExistence type="inferred from homology"/>
<gene>
    <name evidence="5" type="ordered locus">ANT_16220</name>
</gene>
<dbReference type="Gene3D" id="2.60.40.1180">
    <property type="entry name" value="Golgi alpha-mannosidase II"/>
    <property type="match status" value="1"/>
</dbReference>
<dbReference type="Gene3D" id="3.20.20.80">
    <property type="entry name" value="Glycosidases"/>
    <property type="match status" value="2"/>
</dbReference>
<dbReference type="Gene3D" id="3.90.400.10">
    <property type="entry name" value="Oligo-1,6-glucosidase, Domain 2"/>
    <property type="match status" value="1"/>
</dbReference>
<dbReference type="InterPro" id="IPR013780">
    <property type="entry name" value="Glyco_hydro_b"/>
</dbReference>
<dbReference type="GO" id="GO:0004556">
    <property type="term" value="F:alpha-amylase activity"/>
    <property type="evidence" value="ECO:0007669"/>
    <property type="project" value="TreeGrafter"/>
</dbReference>
<dbReference type="STRING" id="926569.ANT_16220"/>
<evidence type="ECO:0000256" key="3">
    <source>
        <dbReference type="ARBA" id="ARBA00023295"/>
    </source>
</evidence>
<dbReference type="SUPFAM" id="SSF51445">
    <property type="entry name" value="(Trans)glycosidases"/>
    <property type="match status" value="1"/>
</dbReference>
<dbReference type="HOGENOM" id="CLU_006462_2_3_0"/>
<name>E8N5D4_ANATU</name>
<dbReference type="PANTHER" id="PTHR10357:SF179">
    <property type="entry name" value="NEUTRAL AND BASIC AMINO ACID TRANSPORT PROTEIN RBAT"/>
    <property type="match status" value="1"/>
</dbReference>
<accession>E8N5D4</accession>
<keyword evidence="3 5" id="KW-0326">Glycosidase</keyword>
<evidence type="ECO:0000313" key="5">
    <source>
        <dbReference type="EMBL" id="BAJ63648.1"/>
    </source>
</evidence>
<dbReference type="KEGG" id="atm:ANT_16220"/>
<dbReference type="eggNOG" id="COG0366">
    <property type="taxonomic scope" value="Bacteria"/>
</dbReference>
<comment type="similarity">
    <text evidence="1">Belongs to the glycosyl hydrolase 13 family.</text>
</comment>
<dbReference type="SMART" id="SM00642">
    <property type="entry name" value="Aamy"/>
    <property type="match status" value="1"/>
</dbReference>
<dbReference type="Proteomes" id="UP000008922">
    <property type="component" value="Chromosome"/>
</dbReference>
<protein>
    <submittedName>
        <fullName evidence="5">Glucosidase</fullName>
        <ecNumber evidence="5">3.2.1.-</ecNumber>
    </submittedName>
</protein>
<evidence type="ECO:0000259" key="4">
    <source>
        <dbReference type="SMART" id="SM00642"/>
    </source>
</evidence>
<organism evidence="5 6">
    <name type="scientific">Anaerolinea thermophila (strain DSM 14523 / JCM 11388 / NBRC 100420 / UNI-1)</name>
    <dbReference type="NCBI Taxonomy" id="926569"/>
    <lineage>
        <taxon>Bacteria</taxon>
        <taxon>Bacillati</taxon>
        <taxon>Chloroflexota</taxon>
        <taxon>Anaerolineae</taxon>
        <taxon>Anaerolineales</taxon>
        <taxon>Anaerolineaceae</taxon>
        <taxon>Anaerolinea</taxon>
    </lineage>
</organism>
<sequence>MARIADLKWWQKVVFYQIYPRSFADGNGDGIGDFYGVIEKLDYLKELGVGGLWISPHFPSPLFDCGYDVADYCDVAPEYGDLNLFGKFLEEAHRRDIRVILDLVLNHTSDQHPWFIESRSSRDNPKRDWYIWKDGKNGGPPNNWYSTFGGSAWEWDENTGQYYYHFFFKQQPDLNWRNPEVKQAMWDAVRFWLKMGVDGFRLDAVGTIYEVEDLRDQQSGITQEELFLMGYRAKTPQDHRRVGKLWEKMYSYQVDLPEVHDLMKELRQVVDEFPDRVLVGETDDIRFYGNGEDELHLNFNFPLMRTRFITPSWVRKNQRERLGALPAKAWPCNTLGNHDSPRMFSRYGDEEHDEAIARVNLALILTLKGTPFLYNGEEIGMSDYLFTDESRFRDLLALFFLKLAREHPDLISPEEAPLIAARRGRDKCRTPFQWANKPNGGFSPESVEPWLPVNPNYAQGVNAEDQERTPNSLLHFYREIIRVRQENPALIAGDYHELGRDKDCLVFLRQSEEQTCLVVLNMSNKKRKMKKYLEEDRLHTLFCSRSRENQDWVFEPYEIWVAQVN</sequence>
<dbReference type="CDD" id="cd11333">
    <property type="entry name" value="AmyAc_SI_OligoGlu_DGase"/>
    <property type="match status" value="1"/>
</dbReference>
<keyword evidence="6" id="KW-1185">Reference proteome</keyword>